<evidence type="ECO:0000256" key="2">
    <source>
        <dbReference type="ARBA" id="ARBA00022448"/>
    </source>
</evidence>
<keyword evidence="3" id="KW-1003">Cell membrane</keyword>
<dbReference type="STRING" id="1499967.U27_05917"/>
<dbReference type="EMBL" id="DF820469">
    <property type="protein sequence ID" value="GAK58942.1"/>
    <property type="molecule type" value="Genomic_DNA"/>
</dbReference>
<evidence type="ECO:0000313" key="10">
    <source>
        <dbReference type="EMBL" id="GAK58942.1"/>
    </source>
</evidence>
<gene>
    <name evidence="10" type="ORF">U27_05917</name>
</gene>
<dbReference type="GO" id="GO:0005886">
    <property type="term" value="C:plasma membrane"/>
    <property type="evidence" value="ECO:0007669"/>
    <property type="project" value="UniProtKB-SubCell"/>
</dbReference>
<keyword evidence="7 9" id="KW-0472">Membrane</keyword>
<keyword evidence="4" id="KW-0997">Cell inner membrane</keyword>
<feature type="transmembrane region" description="Helical" evidence="9">
    <location>
        <begin position="25"/>
        <end position="43"/>
    </location>
</feature>
<evidence type="ECO:0000256" key="9">
    <source>
        <dbReference type="SAM" id="Phobius"/>
    </source>
</evidence>
<dbReference type="InterPro" id="IPR001851">
    <property type="entry name" value="ABC_transp_permease"/>
</dbReference>
<feature type="transmembrane region" description="Helical" evidence="9">
    <location>
        <begin position="258"/>
        <end position="280"/>
    </location>
</feature>
<feature type="transmembrane region" description="Helical" evidence="9">
    <location>
        <begin position="176"/>
        <end position="196"/>
    </location>
</feature>
<evidence type="ECO:0000313" key="11">
    <source>
        <dbReference type="Proteomes" id="UP000030661"/>
    </source>
</evidence>
<keyword evidence="6 9" id="KW-1133">Transmembrane helix</keyword>
<evidence type="ECO:0000256" key="7">
    <source>
        <dbReference type="ARBA" id="ARBA00023136"/>
    </source>
</evidence>
<accession>A0A081C2Y7</accession>
<keyword evidence="5 9" id="KW-0812">Transmembrane</keyword>
<keyword evidence="11" id="KW-1185">Reference proteome</keyword>
<feature type="transmembrane region" description="Helical" evidence="9">
    <location>
        <begin position="228"/>
        <end position="246"/>
    </location>
</feature>
<keyword evidence="2" id="KW-0813">Transport</keyword>
<dbReference type="HOGENOM" id="CLU_028880_4_0_0"/>
<dbReference type="Proteomes" id="UP000030661">
    <property type="component" value="Unassembled WGS sequence"/>
</dbReference>
<dbReference type="AlphaFoldDB" id="A0A081C2Y7"/>
<feature type="transmembrane region" description="Helical" evidence="9">
    <location>
        <begin position="81"/>
        <end position="98"/>
    </location>
</feature>
<evidence type="ECO:0000256" key="4">
    <source>
        <dbReference type="ARBA" id="ARBA00022519"/>
    </source>
</evidence>
<evidence type="ECO:0000256" key="8">
    <source>
        <dbReference type="ARBA" id="ARBA00039381"/>
    </source>
</evidence>
<feature type="transmembrane region" description="Helical" evidence="9">
    <location>
        <begin position="135"/>
        <end position="155"/>
    </location>
</feature>
<dbReference type="eggNOG" id="COG1172">
    <property type="taxonomic scope" value="Bacteria"/>
</dbReference>
<dbReference type="PANTHER" id="PTHR32196">
    <property type="entry name" value="ABC TRANSPORTER PERMEASE PROTEIN YPHD-RELATED-RELATED"/>
    <property type="match status" value="1"/>
</dbReference>
<sequence>MATNVESKDTRAFATFWQWFRRTGIAGQILALIIVMGIFTIGTGGKYLSWANIQVILSLAGIPAILAIGLHQAIILGAIDLSSEGAAGLCIVFVGLLLRNKYNTNDIGLWIIPITLIVGGLSGMLSGLVITKLKIPSFISTLGVGWTLYGLAVYINKATTIPLLDTRIQSIVNGNIAGIPNIALIAVVLLIIVQFIQDHTRFGRYIYAIGGDELLAKQAGINVDKIKIIVFTIAGSFYGLAALFLATRLGSAHPRTGLNLTFPAITAIAVGGVALTGGIGGAKNAALGALIVTALNDGLILMQVNPYIQQAVNGVVLVAAVAVTIDRKKLGFIK</sequence>
<evidence type="ECO:0000256" key="6">
    <source>
        <dbReference type="ARBA" id="ARBA00022989"/>
    </source>
</evidence>
<evidence type="ECO:0000256" key="5">
    <source>
        <dbReference type="ARBA" id="ARBA00022692"/>
    </source>
</evidence>
<dbReference type="GO" id="GO:0022857">
    <property type="term" value="F:transmembrane transporter activity"/>
    <property type="evidence" value="ECO:0007669"/>
    <property type="project" value="InterPro"/>
</dbReference>
<evidence type="ECO:0000256" key="1">
    <source>
        <dbReference type="ARBA" id="ARBA00004651"/>
    </source>
</evidence>
<dbReference type="PANTHER" id="PTHR32196:SF71">
    <property type="entry name" value="AUTOINDUCER 2 IMPORT SYSTEM PERMEASE PROTEIN LSRD"/>
    <property type="match status" value="1"/>
</dbReference>
<feature type="transmembrane region" description="Helical" evidence="9">
    <location>
        <begin position="110"/>
        <end position="129"/>
    </location>
</feature>
<protein>
    <recommendedName>
        <fullName evidence="8">Autoinducer 2 import system permease protein LsrD</fullName>
    </recommendedName>
</protein>
<organism evidence="10">
    <name type="scientific">Vecturithrix granuli</name>
    <dbReference type="NCBI Taxonomy" id="1499967"/>
    <lineage>
        <taxon>Bacteria</taxon>
        <taxon>Candidatus Moduliflexota</taxon>
        <taxon>Candidatus Vecturitrichia</taxon>
        <taxon>Candidatus Vecturitrichales</taxon>
        <taxon>Candidatus Vecturitrichaceae</taxon>
        <taxon>Candidatus Vecturithrix</taxon>
    </lineage>
</organism>
<comment type="subcellular location">
    <subcellularLocation>
        <location evidence="1">Cell membrane</location>
        <topology evidence="1">Multi-pass membrane protein</topology>
    </subcellularLocation>
</comment>
<proteinExistence type="predicted"/>
<name>A0A081C2Y7_VECG1</name>
<dbReference type="CDD" id="cd06579">
    <property type="entry name" value="TM_PBP1_transp_AraH_like"/>
    <property type="match status" value="1"/>
</dbReference>
<evidence type="ECO:0000256" key="3">
    <source>
        <dbReference type="ARBA" id="ARBA00022475"/>
    </source>
</evidence>
<feature type="transmembrane region" description="Helical" evidence="9">
    <location>
        <begin position="55"/>
        <end position="75"/>
    </location>
</feature>
<reference evidence="10" key="1">
    <citation type="journal article" date="2015" name="PeerJ">
        <title>First genomic representation of candidate bacterial phylum KSB3 points to enhanced environmental sensing as a trigger of wastewater bulking.</title>
        <authorList>
            <person name="Sekiguchi Y."/>
            <person name="Ohashi A."/>
            <person name="Parks D.H."/>
            <person name="Yamauchi T."/>
            <person name="Tyson G.W."/>
            <person name="Hugenholtz P."/>
        </authorList>
    </citation>
    <scope>NUCLEOTIDE SEQUENCE [LARGE SCALE GENOMIC DNA]</scope>
</reference>
<dbReference type="Pfam" id="PF02653">
    <property type="entry name" value="BPD_transp_2"/>
    <property type="match status" value="1"/>
</dbReference>